<dbReference type="AlphaFoldDB" id="A0A7C9MLJ2"/>
<gene>
    <name evidence="1" type="ORF">GN331_04915</name>
</gene>
<dbReference type="RefSeq" id="WP_156640731.1">
    <property type="nucleotide sequence ID" value="NZ_WOXT01000001.1"/>
</dbReference>
<accession>A0A7C9MLJ2</accession>
<evidence type="ECO:0000313" key="1">
    <source>
        <dbReference type="EMBL" id="MUV13547.1"/>
    </source>
</evidence>
<keyword evidence="2" id="KW-1185">Reference proteome</keyword>
<reference evidence="1 2" key="1">
    <citation type="submission" date="2019-12" db="EMBL/GenBank/DDBJ databases">
        <authorList>
            <person name="Xu J."/>
        </authorList>
    </citation>
    <scope>NUCLEOTIDE SEQUENCE [LARGE SCALE GENOMIC DNA]</scope>
    <source>
        <strain evidence="1 2">HX-5-24</strain>
    </source>
</reference>
<organism evidence="1 2">
    <name type="scientific">Noviluteimonas gilva</name>
    <dbReference type="NCBI Taxonomy" id="2682097"/>
    <lineage>
        <taxon>Bacteria</taxon>
        <taxon>Pseudomonadati</taxon>
        <taxon>Pseudomonadota</taxon>
        <taxon>Gammaproteobacteria</taxon>
        <taxon>Lysobacterales</taxon>
        <taxon>Lysobacteraceae</taxon>
        <taxon>Noviluteimonas</taxon>
    </lineage>
</organism>
<name>A0A7C9MLJ2_9GAMM</name>
<evidence type="ECO:0000313" key="2">
    <source>
        <dbReference type="Proteomes" id="UP000479692"/>
    </source>
</evidence>
<dbReference type="EMBL" id="WOXT01000001">
    <property type="protein sequence ID" value="MUV13547.1"/>
    <property type="molecule type" value="Genomic_DNA"/>
</dbReference>
<protein>
    <submittedName>
        <fullName evidence="1">Uncharacterized protein</fullName>
    </submittedName>
</protein>
<sequence>MKQALLRGFGASYLTGAEAPVDMPDDVVTLCVASDQPEATAIRLSIAYAKRRFGYRQIDIARLCGWRQDNHLSSYAKGAAYMPVKHYDRFAQVTGCNLREQVQQRIALNARLNGKETENKREEAALLLMLEVAPAEQRRVA</sequence>
<dbReference type="Proteomes" id="UP000479692">
    <property type="component" value="Unassembled WGS sequence"/>
</dbReference>
<proteinExistence type="predicted"/>
<comment type="caution">
    <text evidence="1">The sequence shown here is derived from an EMBL/GenBank/DDBJ whole genome shotgun (WGS) entry which is preliminary data.</text>
</comment>